<dbReference type="Pfam" id="PF00534">
    <property type="entry name" value="Glycos_transf_1"/>
    <property type="match status" value="1"/>
</dbReference>
<keyword evidence="7 11" id="KW-0328">Glycosyltransferase</keyword>
<comment type="function">
    <text evidence="2 11">Synthesizes alpha-1,4-glucan chains using ADP-glucose.</text>
</comment>
<evidence type="ECO:0000256" key="1">
    <source>
        <dbReference type="ARBA" id="ARBA00001478"/>
    </source>
</evidence>
<dbReference type="GO" id="GO:0004373">
    <property type="term" value="F:alpha-1,4-glucan glucosyltransferase (UDP-glucose donor) activity"/>
    <property type="evidence" value="ECO:0007669"/>
    <property type="project" value="InterPro"/>
</dbReference>
<comment type="similarity">
    <text evidence="4 11">Belongs to the glycosyltransferase 1 family. Bacterial/plant glycogen synthase subfamily.</text>
</comment>
<evidence type="ECO:0000256" key="2">
    <source>
        <dbReference type="ARBA" id="ARBA00002764"/>
    </source>
</evidence>
<feature type="binding site" evidence="11">
    <location>
        <position position="28"/>
    </location>
    <ligand>
        <name>ADP-alpha-D-glucose</name>
        <dbReference type="ChEBI" id="CHEBI:57498"/>
    </ligand>
</feature>
<dbReference type="EMBL" id="CP020370">
    <property type="protein sequence ID" value="AUB81262.1"/>
    <property type="molecule type" value="Genomic_DNA"/>
</dbReference>
<comment type="pathway">
    <text evidence="3 11">Glycan biosynthesis; glycogen biosynthesis.</text>
</comment>
<keyword evidence="8 11" id="KW-0808">Transferase</keyword>
<evidence type="ECO:0000259" key="12">
    <source>
        <dbReference type="Pfam" id="PF00534"/>
    </source>
</evidence>
<dbReference type="NCBIfam" id="TIGR02095">
    <property type="entry name" value="glgA"/>
    <property type="match status" value="1"/>
</dbReference>
<dbReference type="InterPro" id="IPR013534">
    <property type="entry name" value="Starch_synth_cat_dom"/>
</dbReference>
<dbReference type="UniPathway" id="UPA00164"/>
<evidence type="ECO:0000313" key="14">
    <source>
        <dbReference type="EMBL" id="AUB81262.1"/>
    </source>
</evidence>
<gene>
    <name evidence="11" type="primary">glgA</name>
    <name evidence="14" type="ORF">THSYN_10055</name>
</gene>
<dbReference type="AlphaFoldDB" id="A0A2K8U6P6"/>
<dbReference type="SUPFAM" id="SSF53756">
    <property type="entry name" value="UDP-Glycosyltransferase/glycogen phosphorylase"/>
    <property type="match status" value="1"/>
</dbReference>
<dbReference type="Proteomes" id="UP000232638">
    <property type="component" value="Chromosome"/>
</dbReference>
<dbReference type="EC" id="2.4.1.21" evidence="5 11"/>
<dbReference type="InterPro" id="IPR001296">
    <property type="entry name" value="Glyco_trans_1"/>
</dbReference>
<dbReference type="OrthoDB" id="9808590at2"/>
<dbReference type="HAMAP" id="MF_00484">
    <property type="entry name" value="Glycogen_synth"/>
    <property type="match status" value="1"/>
</dbReference>
<protein>
    <recommendedName>
        <fullName evidence="6 11">Glycogen synthase</fullName>
        <ecNumber evidence="5 11">2.4.1.21</ecNumber>
    </recommendedName>
    <alternativeName>
        <fullName evidence="10 11">Starch [bacterial glycogen] synthase</fullName>
    </alternativeName>
</protein>
<evidence type="ECO:0000256" key="5">
    <source>
        <dbReference type="ARBA" id="ARBA00012588"/>
    </source>
</evidence>
<evidence type="ECO:0000256" key="8">
    <source>
        <dbReference type="ARBA" id="ARBA00022679"/>
    </source>
</evidence>
<dbReference type="PANTHER" id="PTHR45825">
    <property type="entry name" value="GRANULE-BOUND STARCH SYNTHASE 1, CHLOROPLASTIC/AMYLOPLASTIC"/>
    <property type="match status" value="1"/>
</dbReference>
<proteinExistence type="inferred from homology"/>
<dbReference type="PANTHER" id="PTHR45825:SF11">
    <property type="entry name" value="ALPHA AMYLASE DOMAIN-CONTAINING PROTEIN"/>
    <property type="match status" value="1"/>
</dbReference>
<dbReference type="CDD" id="cd03791">
    <property type="entry name" value="GT5_Glycogen_synthase_DULL1-like"/>
    <property type="match status" value="1"/>
</dbReference>
<sequence>MEQTQYRYPSPDGLRILMASSEAHPLIKTGGLADVAASLPAALRELGHDARLIIPAYPRAARQLREPKTLCEIKVPGSRANVRILGGSLPEHDLPVYLVDAPEHFAREGNPYTDLSGRDWGDNAERFLLFSRVVAQFAQGLPALGWRPDVLHGNDWQTGLAPALMHGEAARPATVFTIHNLAYQGLFDRATFDRIGLPTSLWGLVGLEFHQRMSFIKGGIVFSDRVNTVSPTYAEEVRTAARGCGLDGLLRQIGTRFSGILNGIDYREWDPSTDTLILQAYDPGSFGLKAENKLDLQREFGLTRNEGAFLLGYVGRLVEQKGMDLILTILPGLLKDPDVQVVIQASGERALEQALQTLAAAHPRQVGVSFGYDEVRAHRIEAGCDSFLMPSRFEPCGLNQLYSLRYGTPPIVHRTGGLADTVVNATTGTLADGSATGFLFDAPTADSLWHAVAQALALYRGNPDGWRRLATAGMVRDFSWEASARSYLQLYGEAMAERHLAGTQATEPAAA</sequence>
<dbReference type="InterPro" id="IPR011835">
    <property type="entry name" value="GS/SS"/>
</dbReference>
<dbReference type="Gene3D" id="3.40.50.2000">
    <property type="entry name" value="Glycogen Phosphorylase B"/>
    <property type="match status" value="2"/>
</dbReference>
<evidence type="ECO:0000256" key="11">
    <source>
        <dbReference type="HAMAP-Rule" id="MF_00484"/>
    </source>
</evidence>
<evidence type="ECO:0000256" key="10">
    <source>
        <dbReference type="ARBA" id="ARBA00031722"/>
    </source>
</evidence>
<reference evidence="14 15" key="1">
    <citation type="submission" date="2017-03" db="EMBL/GenBank/DDBJ databases">
        <title>Complete genome sequence of Candidatus 'Thiodictyon syntrophicum' sp. nov. strain Cad16T, a photolithoautotroph purple sulfur bacterium isolated from an alpine meromictic lake.</title>
        <authorList>
            <person name="Luedin S.M."/>
            <person name="Pothier J.F."/>
            <person name="Danza F."/>
            <person name="Storelli N."/>
            <person name="Wittwer M."/>
            <person name="Tonolla M."/>
        </authorList>
    </citation>
    <scope>NUCLEOTIDE SEQUENCE [LARGE SCALE GENOMIC DNA]</scope>
    <source>
        <strain evidence="14 15">Cad16T</strain>
    </source>
</reference>
<keyword evidence="9 11" id="KW-0320">Glycogen biosynthesis</keyword>
<evidence type="ECO:0000313" key="15">
    <source>
        <dbReference type="Proteomes" id="UP000232638"/>
    </source>
</evidence>
<dbReference type="RefSeq" id="WP_100919037.1">
    <property type="nucleotide sequence ID" value="NZ_CP020370.1"/>
</dbReference>
<organism evidence="14 15">
    <name type="scientific">Candidatus Thiodictyon syntrophicum</name>
    <dbReference type="NCBI Taxonomy" id="1166950"/>
    <lineage>
        <taxon>Bacteria</taxon>
        <taxon>Pseudomonadati</taxon>
        <taxon>Pseudomonadota</taxon>
        <taxon>Gammaproteobacteria</taxon>
        <taxon>Chromatiales</taxon>
        <taxon>Chromatiaceae</taxon>
        <taxon>Thiodictyon</taxon>
    </lineage>
</organism>
<dbReference type="GO" id="GO:0005978">
    <property type="term" value="P:glycogen biosynthetic process"/>
    <property type="evidence" value="ECO:0007669"/>
    <property type="project" value="UniProtKB-UniRule"/>
</dbReference>
<evidence type="ECO:0000259" key="13">
    <source>
        <dbReference type="Pfam" id="PF08323"/>
    </source>
</evidence>
<feature type="domain" description="Glycosyl transferase family 1" evidence="12">
    <location>
        <begin position="302"/>
        <end position="457"/>
    </location>
</feature>
<evidence type="ECO:0000256" key="3">
    <source>
        <dbReference type="ARBA" id="ARBA00004964"/>
    </source>
</evidence>
<dbReference type="NCBIfam" id="NF001899">
    <property type="entry name" value="PRK00654.1-2"/>
    <property type="match status" value="1"/>
</dbReference>
<feature type="domain" description="Starch synthase catalytic" evidence="13">
    <location>
        <begin position="15"/>
        <end position="252"/>
    </location>
</feature>
<dbReference type="Pfam" id="PF08323">
    <property type="entry name" value="Glyco_transf_5"/>
    <property type="match status" value="1"/>
</dbReference>
<keyword evidence="15" id="KW-1185">Reference proteome</keyword>
<evidence type="ECO:0000256" key="4">
    <source>
        <dbReference type="ARBA" id="ARBA00010281"/>
    </source>
</evidence>
<evidence type="ECO:0000256" key="9">
    <source>
        <dbReference type="ARBA" id="ARBA00023056"/>
    </source>
</evidence>
<dbReference type="GO" id="GO:0009011">
    <property type="term" value="F:alpha-1,4-glucan glucosyltransferase (ADP-glucose donor) activity"/>
    <property type="evidence" value="ECO:0007669"/>
    <property type="project" value="UniProtKB-UniRule"/>
</dbReference>
<dbReference type="KEGG" id="tsy:THSYN_10055"/>
<name>A0A2K8U6P6_9GAMM</name>
<evidence type="ECO:0000256" key="7">
    <source>
        <dbReference type="ARBA" id="ARBA00022676"/>
    </source>
</evidence>
<comment type="catalytic activity">
    <reaction evidence="1 11">
        <text>[(1-&gt;4)-alpha-D-glucosyl](n) + ADP-alpha-D-glucose = [(1-&gt;4)-alpha-D-glucosyl](n+1) + ADP + H(+)</text>
        <dbReference type="Rhea" id="RHEA:18189"/>
        <dbReference type="Rhea" id="RHEA-COMP:9584"/>
        <dbReference type="Rhea" id="RHEA-COMP:9587"/>
        <dbReference type="ChEBI" id="CHEBI:15378"/>
        <dbReference type="ChEBI" id="CHEBI:15444"/>
        <dbReference type="ChEBI" id="CHEBI:57498"/>
        <dbReference type="ChEBI" id="CHEBI:456216"/>
        <dbReference type="EC" id="2.4.1.21"/>
    </reaction>
</comment>
<evidence type="ECO:0000256" key="6">
    <source>
        <dbReference type="ARBA" id="ARBA00019935"/>
    </source>
</evidence>
<accession>A0A2K8U6P6</accession>